<feature type="compositionally biased region" description="Basic residues" evidence="1">
    <location>
        <begin position="211"/>
        <end position="224"/>
    </location>
</feature>
<feature type="region of interest" description="Disordered" evidence="1">
    <location>
        <begin position="195"/>
        <end position="224"/>
    </location>
</feature>
<protein>
    <submittedName>
        <fullName evidence="2">Uncharacterized protein</fullName>
    </submittedName>
</protein>
<evidence type="ECO:0000256" key="1">
    <source>
        <dbReference type="SAM" id="MobiDB-lite"/>
    </source>
</evidence>
<organism evidence="2">
    <name type="scientific">Siphoviridae sp. ctMBu2</name>
    <dbReference type="NCBI Taxonomy" id="2827853"/>
    <lineage>
        <taxon>Viruses</taxon>
        <taxon>Duplodnaviria</taxon>
        <taxon>Heunggongvirae</taxon>
        <taxon>Uroviricota</taxon>
        <taxon>Caudoviricetes</taxon>
    </lineage>
</organism>
<sequence>MTGLLEFDPDEKEFVADYNTAWKIVARQLVMDKAQLRDIQQHMRPIFNQGITKMYKQLELIFNRTAWQWPNLDKHIALFRTYPAMPYMLKWAASDVKVTKRSIPEARHRAEILLHYVCFLCRAQRRNREIKAAISRNPNGVAIFSDAGDPGEQTYYASIDSVDDSHYPPFFPGDRTTLMWLRTRDQVPPGRKVIEIRWKRDASSQKSTKPQGKRKKEGFKQSGK</sequence>
<name>A0A8S5T4G6_9CAUD</name>
<accession>A0A8S5T4G6</accession>
<reference evidence="2" key="1">
    <citation type="journal article" date="2021" name="Proc. Natl. Acad. Sci. U.S.A.">
        <title>A Catalog of Tens of Thousands of Viruses from Human Metagenomes Reveals Hidden Associations with Chronic Diseases.</title>
        <authorList>
            <person name="Tisza M.J."/>
            <person name="Buck C.B."/>
        </authorList>
    </citation>
    <scope>NUCLEOTIDE SEQUENCE</scope>
    <source>
        <strain evidence="2">CtMBu2</strain>
    </source>
</reference>
<proteinExistence type="predicted"/>
<dbReference type="EMBL" id="BK032748">
    <property type="protein sequence ID" value="DAF58236.1"/>
    <property type="molecule type" value="Genomic_DNA"/>
</dbReference>
<evidence type="ECO:0000313" key="2">
    <source>
        <dbReference type="EMBL" id="DAF58236.1"/>
    </source>
</evidence>